<keyword evidence="1" id="KW-0472">Membrane</keyword>
<dbReference type="Proteomes" id="UP000318010">
    <property type="component" value="Unassembled WGS sequence"/>
</dbReference>
<evidence type="ECO:0000313" key="2">
    <source>
        <dbReference type="EMBL" id="TWR24088.1"/>
    </source>
</evidence>
<protein>
    <submittedName>
        <fullName evidence="2">SdpI family protein</fullName>
    </submittedName>
</protein>
<evidence type="ECO:0000256" key="1">
    <source>
        <dbReference type="SAM" id="Phobius"/>
    </source>
</evidence>
<sequence length="131" mass="14284">MAANLSDTALANWLIGPQLVGAIFILAALIQKQFPPKKINSLYGYRTPLSMKNQQNWDEGNRYSAKLMLKLGFFLLVVGLILTPLISLIPMGLDAQMLIKTGLIVAGAMGSVVILLTSTERHLEKTTDTKA</sequence>
<keyword evidence="3" id="KW-1185">Reference proteome</keyword>
<reference evidence="2 3" key="1">
    <citation type="submission" date="2019-07" db="EMBL/GenBank/DDBJ databases">
        <authorList>
            <person name="Kim J."/>
        </authorList>
    </citation>
    <scope>NUCLEOTIDE SEQUENCE [LARGE SCALE GENOMIC DNA]</scope>
    <source>
        <strain evidence="2 3">MJ1a</strain>
    </source>
</reference>
<keyword evidence="1" id="KW-0812">Transmembrane</keyword>
<organism evidence="2 3">
    <name type="scientific">Mucilaginibacter achroorhodeus</name>
    <dbReference type="NCBI Taxonomy" id="2599294"/>
    <lineage>
        <taxon>Bacteria</taxon>
        <taxon>Pseudomonadati</taxon>
        <taxon>Bacteroidota</taxon>
        <taxon>Sphingobacteriia</taxon>
        <taxon>Sphingobacteriales</taxon>
        <taxon>Sphingobacteriaceae</taxon>
        <taxon>Mucilaginibacter</taxon>
    </lineage>
</organism>
<comment type="caution">
    <text evidence="2">The sequence shown here is derived from an EMBL/GenBank/DDBJ whole genome shotgun (WGS) entry which is preliminary data.</text>
</comment>
<feature type="transmembrane region" description="Helical" evidence="1">
    <location>
        <begin position="12"/>
        <end position="30"/>
    </location>
</feature>
<dbReference type="Pfam" id="PF13630">
    <property type="entry name" value="SdpI"/>
    <property type="match status" value="1"/>
</dbReference>
<dbReference type="InterPro" id="IPR025962">
    <property type="entry name" value="SdpI/YhfL"/>
</dbReference>
<accession>A0A563TXJ1</accession>
<dbReference type="EMBL" id="VOEI01000007">
    <property type="protein sequence ID" value="TWR24088.1"/>
    <property type="molecule type" value="Genomic_DNA"/>
</dbReference>
<dbReference type="RefSeq" id="WP_146272966.1">
    <property type="nucleotide sequence ID" value="NZ_VOEI01000007.1"/>
</dbReference>
<gene>
    <name evidence="2" type="ORF">FPZ42_16505</name>
</gene>
<name>A0A563TXJ1_9SPHI</name>
<proteinExistence type="predicted"/>
<keyword evidence="1" id="KW-1133">Transmembrane helix</keyword>
<feature type="transmembrane region" description="Helical" evidence="1">
    <location>
        <begin position="97"/>
        <end position="116"/>
    </location>
</feature>
<dbReference type="AlphaFoldDB" id="A0A563TXJ1"/>
<dbReference type="OrthoDB" id="3173919at2"/>
<feature type="transmembrane region" description="Helical" evidence="1">
    <location>
        <begin position="71"/>
        <end position="91"/>
    </location>
</feature>
<evidence type="ECO:0000313" key="3">
    <source>
        <dbReference type="Proteomes" id="UP000318010"/>
    </source>
</evidence>